<proteinExistence type="inferred from homology"/>
<dbReference type="PROSITE" id="PS51450">
    <property type="entry name" value="LRR"/>
    <property type="match status" value="1"/>
</dbReference>
<gene>
    <name evidence="9" type="ORF">CKAN_00022100</name>
</gene>
<evidence type="ECO:0000313" key="10">
    <source>
        <dbReference type="Proteomes" id="UP000283530"/>
    </source>
</evidence>
<name>A0A443N0K6_9MAGN</name>
<keyword evidence="3" id="KW-0677">Repeat</keyword>
<protein>
    <submittedName>
        <fullName evidence="9">Putative disease resistance protein</fullName>
    </submittedName>
</protein>
<sequence length="677" mass="77384">MEQLDKDAQHLFAQRDDLEKITRESPNVVTSESKLWLEDVKKLEVEVESIKDEHMRCSNVFLRPILGKRAGDVIEEINDLNYKRPKLKGNEFSNAPLEKVEPQIVEINSLTDSEPRLQKILALIEDVRIRKIGIWGMGGIGKTRTLKLLNNRLDQESYMFDIVIWVTVSGEGSRRKMQNDIAERLKCPEKDMSDNGLRTFIFNKLSGKKFLLILDDIWERIDLSNVGIPILNQDNGCKVLLTTRDLGVCRQMETDVDIQMEKISEEEAWSLFNEKVGHVAISPHIEPIARDIIKKCGGLPLAIIVIGSSLRQISDVAVWRNTQRELQLPCTSQIKGMENEVFSCLRISYDRLPNDCERNMFLYCSLYSEDGEISITELAEYCWLEGYIQGVDSIEEARDKGRHVVINLVDASLLERVDNEKSIKMHDIIRDFALKEAPGFLVKTGKHVKQPPKENEWLQLKKMSMMGSSLCDLLESPNCLTLSTLLLQHNSKLKAIPDSFFELMHSLTILDLSHTNIESLPPSLFNLVNLRGLYLMHCHKLKDLPSQVRDLKGLQVLHLGGTAIKYLPREVGELSGLKRLLVGFRNTKCGFPSDVGVEEWNLKLRLPTGIIRNLPLLEELSLCIGGCIDAEQWDDESMEVVVDELCRLEHLTYLDIFFPKEDSLKLFLHNRKSRKSK</sequence>
<dbReference type="AlphaFoldDB" id="A0A443N0K6"/>
<dbReference type="Pfam" id="PF23598">
    <property type="entry name" value="LRR_14"/>
    <property type="match status" value="1"/>
</dbReference>
<dbReference type="InterPro" id="IPR055414">
    <property type="entry name" value="LRR_R13L4/SHOC2-like"/>
</dbReference>
<dbReference type="InterPro" id="IPR036388">
    <property type="entry name" value="WH-like_DNA-bd_sf"/>
</dbReference>
<dbReference type="GO" id="GO:0043531">
    <property type="term" value="F:ADP binding"/>
    <property type="evidence" value="ECO:0007669"/>
    <property type="project" value="InterPro"/>
</dbReference>
<dbReference type="InterPro" id="IPR050905">
    <property type="entry name" value="Plant_NBS-LRR"/>
</dbReference>
<dbReference type="InterPro" id="IPR032675">
    <property type="entry name" value="LRR_dom_sf"/>
</dbReference>
<dbReference type="InterPro" id="IPR002182">
    <property type="entry name" value="NB-ARC"/>
</dbReference>
<evidence type="ECO:0000256" key="1">
    <source>
        <dbReference type="ARBA" id="ARBA00008894"/>
    </source>
</evidence>
<dbReference type="OrthoDB" id="664960at2759"/>
<feature type="domain" description="NB-ARC" evidence="7">
    <location>
        <begin position="123"/>
        <end position="278"/>
    </location>
</feature>
<dbReference type="InterPro" id="IPR003591">
    <property type="entry name" value="Leu-rich_rpt_typical-subtyp"/>
</dbReference>
<keyword evidence="4" id="KW-0611">Plant defense</keyword>
<dbReference type="Gene3D" id="1.10.10.10">
    <property type="entry name" value="Winged helix-like DNA-binding domain superfamily/Winged helix DNA-binding domain"/>
    <property type="match status" value="1"/>
</dbReference>
<dbReference type="Gene3D" id="1.10.8.430">
    <property type="entry name" value="Helical domain of apoptotic protease-activating factors"/>
    <property type="match status" value="1"/>
</dbReference>
<evidence type="ECO:0000256" key="6">
    <source>
        <dbReference type="SAM" id="Coils"/>
    </source>
</evidence>
<keyword evidence="5" id="KW-0547">Nucleotide-binding</keyword>
<dbReference type="FunFam" id="1.10.10.10:FF:000322">
    <property type="entry name" value="Probable disease resistance protein At1g63360"/>
    <property type="match status" value="1"/>
</dbReference>
<comment type="similarity">
    <text evidence="1">Belongs to the disease resistance NB-LRR family.</text>
</comment>
<dbReference type="SUPFAM" id="SSF52540">
    <property type="entry name" value="P-loop containing nucleoside triphosphate hydrolases"/>
    <property type="match status" value="1"/>
</dbReference>
<feature type="coiled-coil region" evidence="6">
    <location>
        <begin position="1"/>
        <end position="53"/>
    </location>
</feature>
<evidence type="ECO:0000256" key="3">
    <source>
        <dbReference type="ARBA" id="ARBA00022737"/>
    </source>
</evidence>
<dbReference type="PANTHER" id="PTHR33463:SF204">
    <property type="entry name" value="NB-ARC DOMAIN-CONTAINING PROTEIN"/>
    <property type="match status" value="1"/>
</dbReference>
<dbReference type="SUPFAM" id="SSF52058">
    <property type="entry name" value="L domain-like"/>
    <property type="match status" value="1"/>
</dbReference>
<reference evidence="9 10" key="1">
    <citation type="journal article" date="2019" name="Nat. Plants">
        <title>Stout camphor tree genome fills gaps in understanding of flowering plant genome evolution.</title>
        <authorList>
            <person name="Chaw S.M."/>
            <person name="Liu Y.C."/>
            <person name="Wu Y.W."/>
            <person name="Wang H.Y."/>
            <person name="Lin C.I."/>
            <person name="Wu C.S."/>
            <person name="Ke H.M."/>
            <person name="Chang L.Y."/>
            <person name="Hsu C.Y."/>
            <person name="Yang H.T."/>
            <person name="Sudianto E."/>
            <person name="Hsu M.H."/>
            <person name="Wu K.P."/>
            <person name="Wang L.N."/>
            <person name="Leebens-Mack J.H."/>
            <person name="Tsai I.J."/>
        </authorList>
    </citation>
    <scope>NUCLEOTIDE SEQUENCE [LARGE SCALE GENOMIC DNA]</scope>
    <source>
        <strain evidence="10">cv. Chaw 1501</strain>
        <tissue evidence="9">Young leaves</tissue>
    </source>
</reference>
<dbReference type="PRINTS" id="PR00364">
    <property type="entry name" value="DISEASERSIST"/>
</dbReference>
<evidence type="ECO:0000259" key="7">
    <source>
        <dbReference type="Pfam" id="PF00931"/>
    </source>
</evidence>
<keyword evidence="6" id="KW-0175">Coiled coil</keyword>
<evidence type="ECO:0000256" key="5">
    <source>
        <dbReference type="ARBA" id="ARBA00022840"/>
    </source>
</evidence>
<dbReference type="Pfam" id="PF00931">
    <property type="entry name" value="NB-ARC"/>
    <property type="match status" value="1"/>
</dbReference>
<dbReference type="GO" id="GO:0006952">
    <property type="term" value="P:defense response"/>
    <property type="evidence" value="ECO:0007669"/>
    <property type="project" value="UniProtKB-KW"/>
</dbReference>
<evidence type="ECO:0000256" key="2">
    <source>
        <dbReference type="ARBA" id="ARBA00022614"/>
    </source>
</evidence>
<dbReference type="Gene3D" id="3.40.50.300">
    <property type="entry name" value="P-loop containing nucleotide triphosphate hydrolases"/>
    <property type="match status" value="1"/>
</dbReference>
<organism evidence="9 10">
    <name type="scientific">Cinnamomum micranthum f. kanehirae</name>
    <dbReference type="NCBI Taxonomy" id="337451"/>
    <lineage>
        <taxon>Eukaryota</taxon>
        <taxon>Viridiplantae</taxon>
        <taxon>Streptophyta</taxon>
        <taxon>Embryophyta</taxon>
        <taxon>Tracheophyta</taxon>
        <taxon>Spermatophyta</taxon>
        <taxon>Magnoliopsida</taxon>
        <taxon>Magnoliidae</taxon>
        <taxon>Laurales</taxon>
        <taxon>Lauraceae</taxon>
        <taxon>Cinnamomum</taxon>
    </lineage>
</organism>
<dbReference type="GO" id="GO:0005524">
    <property type="term" value="F:ATP binding"/>
    <property type="evidence" value="ECO:0007669"/>
    <property type="project" value="UniProtKB-KW"/>
</dbReference>
<feature type="domain" description="Disease resistance R13L4/SHOC-2-like LRR" evidence="8">
    <location>
        <begin position="524"/>
        <end position="661"/>
    </location>
</feature>
<evidence type="ECO:0000313" key="9">
    <source>
        <dbReference type="EMBL" id="RWR72029.1"/>
    </source>
</evidence>
<dbReference type="FunFam" id="3.40.50.300:FF:001091">
    <property type="entry name" value="Probable disease resistance protein At1g61300"/>
    <property type="match status" value="1"/>
</dbReference>
<dbReference type="EMBL" id="QPKB01000001">
    <property type="protein sequence ID" value="RWR72029.1"/>
    <property type="molecule type" value="Genomic_DNA"/>
</dbReference>
<keyword evidence="5" id="KW-0067">ATP-binding</keyword>
<comment type="caution">
    <text evidence="9">The sequence shown here is derived from an EMBL/GenBank/DDBJ whole genome shotgun (WGS) entry which is preliminary data.</text>
</comment>
<keyword evidence="2" id="KW-0433">Leucine-rich repeat</keyword>
<dbReference type="PANTHER" id="PTHR33463">
    <property type="entry name" value="NB-ARC DOMAIN-CONTAINING PROTEIN-RELATED"/>
    <property type="match status" value="1"/>
</dbReference>
<dbReference type="InterPro" id="IPR042197">
    <property type="entry name" value="Apaf_helical"/>
</dbReference>
<dbReference type="Proteomes" id="UP000283530">
    <property type="component" value="Unassembled WGS sequence"/>
</dbReference>
<dbReference type="InterPro" id="IPR001611">
    <property type="entry name" value="Leu-rich_rpt"/>
</dbReference>
<evidence type="ECO:0000259" key="8">
    <source>
        <dbReference type="Pfam" id="PF23598"/>
    </source>
</evidence>
<dbReference type="InterPro" id="IPR027417">
    <property type="entry name" value="P-loop_NTPase"/>
</dbReference>
<evidence type="ECO:0000256" key="4">
    <source>
        <dbReference type="ARBA" id="ARBA00022821"/>
    </source>
</evidence>
<dbReference type="SMART" id="SM00369">
    <property type="entry name" value="LRR_TYP"/>
    <property type="match status" value="2"/>
</dbReference>
<accession>A0A443N0K6</accession>
<keyword evidence="10" id="KW-1185">Reference proteome</keyword>
<dbReference type="Gene3D" id="3.80.10.10">
    <property type="entry name" value="Ribonuclease Inhibitor"/>
    <property type="match status" value="1"/>
</dbReference>